<sequence length="103" mass="11348">MEIGRRQASGEYADDPSAPSPNWSTSPLFSWQRMALHCQRNDSATAVTWNCLIAEVQLVILSLSIDGLIGLQQVPMNRPTSVSEFDQHCFWGKSIGLAVNVPC</sequence>
<dbReference type="EMBL" id="JAHQIW010001694">
    <property type="protein sequence ID" value="KAJ1353356.1"/>
    <property type="molecule type" value="Genomic_DNA"/>
</dbReference>
<keyword evidence="3" id="KW-1185">Reference proteome</keyword>
<dbReference type="Proteomes" id="UP001196413">
    <property type="component" value="Unassembled WGS sequence"/>
</dbReference>
<accession>A0AAD5MSM1</accession>
<comment type="caution">
    <text evidence="2">The sequence shown here is derived from an EMBL/GenBank/DDBJ whole genome shotgun (WGS) entry which is preliminary data.</text>
</comment>
<evidence type="ECO:0000313" key="3">
    <source>
        <dbReference type="Proteomes" id="UP001196413"/>
    </source>
</evidence>
<reference evidence="2" key="1">
    <citation type="submission" date="2021-06" db="EMBL/GenBank/DDBJ databases">
        <title>Parelaphostrongylus tenuis whole genome reference sequence.</title>
        <authorList>
            <person name="Garwood T.J."/>
            <person name="Larsen P.A."/>
            <person name="Fountain-Jones N.M."/>
            <person name="Garbe J.R."/>
            <person name="Macchietto M.G."/>
            <person name="Kania S.A."/>
            <person name="Gerhold R.W."/>
            <person name="Richards J.E."/>
            <person name="Wolf T.M."/>
        </authorList>
    </citation>
    <scope>NUCLEOTIDE SEQUENCE</scope>
    <source>
        <strain evidence="2">MNPRO001-30</strain>
        <tissue evidence="2">Meninges</tissue>
    </source>
</reference>
<name>A0AAD5MSM1_PARTN</name>
<feature type="region of interest" description="Disordered" evidence="1">
    <location>
        <begin position="1"/>
        <end position="24"/>
    </location>
</feature>
<organism evidence="2 3">
    <name type="scientific">Parelaphostrongylus tenuis</name>
    <name type="common">Meningeal worm</name>
    <dbReference type="NCBI Taxonomy" id="148309"/>
    <lineage>
        <taxon>Eukaryota</taxon>
        <taxon>Metazoa</taxon>
        <taxon>Ecdysozoa</taxon>
        <taxon>Nematoda</taxon>
        <taxon>Chromadorea</taxon>
        <taxon>Rhabditida</taxon>
        <taxon>Rhabditina</taxon>
        <taxon>Rhabditomorpha</taxon>
        <taxon>Strongyloidea</taxon>
        <taxon>Metastrongylidae</taxon>
        <taxon>Parelaphostrongylus</taxon>
    </lineage>
</organism>
<gene>
    <name evidence="2" type="ORF">KIN20_009965</name>
</gene>
<evidence type="ECO:0000256" key="1">
    <source>
        <dbReference type="SAM" id="MobiDB-lite"/>
    </source>
</evidence>
<evidence type="ECO:0000313" key="2">
    <source>
        <dbReference type="EMBL" id="KAJ1353356.1"/>
    </source>
</evidence>
<proteinExistence type="predicted"/>
<dbReference type="AlphaFoldDB" id="A0AAD5MSM1"/>
<protein>
    <submittedName>
        <fullName evidence="2">Uncharacterized protein</fullName>
    </submittedName>
</protein>